<evidence type="ECO:0000313" key="4">
    <source>
        <dbReference type="EMBL" id="CAJ1505403.1"/>
    </source>
</evidence>
<dbReference type="Gene3D" id="2.60.40.1240">
    <property type="match status" value="1"/>
</dbReference>
<organism evidence="4 5">
    <name type="scientific">[Mycobacterium] burgundiense</name>
    <dbReference type="NCBI Taxonomy" id="3064286"/>
    <lineage>
        <taxon>Bacteria</taxon>
        <taxon>Bacillati</taxon>
        <taxon>Actinomycetota</taxon>
        <taxon>Actinomycetes</taxon>
        <taxon>Mycobacteriales</taxon>
        <taxon>Mycobacteriaceae</taxon>
        <taxon>Mycolicibacterium</taxon>
    </lineage>
</organism>
<feature type="domain" description="MPT63-like" evidence="3">
    <location>
        <begin position="33"/>
        <end position="154"/>
    </location>
</feature>
<dbReference type="Proteomes" id="UP001190465">
    <property type="component" value="Chromosome"/>
</dbReference>
<dbReference type="InterPro" id="IPR029050">
    <property type="entry name" value="Immunoprotect_excell_Ig-like"/>
</dbReference>
<proteinExistence type="predicted"/>
<gene>
    <name evidence="4" type="ORF">MU0053_002927</name>
</gene>
<dbReference type="InterPro" id="IPR015250">
    <property type="entry name" value="MPT63-like"/>
</dbReference>
<evidence type="ECO:0000256" key="2">
    <source>
        <dbReference type="SAM" id="SignalP"/>
    </source>
</evidence>
<sequence length="202" mass="21306">MQKFMKFAVAAASMLFLASFGIPTASAVNQCPHMFGSQQQFTDGAVGQHWTANDLRESSEVLPGYTTAGKLWEADVSVAATSGTVTPLIPNFQAVSDSGVRYPVLWQVPSANGISGATLSQGQTSTGKLYFDVTADDPVALIYTTGAAHPAMMWCCAGSMMDMPMGPGMDMGHMQMNPEMSMADCPCDEVGTSCPCCAHHGM</sequence>
<dbReference type="SUPFAM" id="SSF81982">
    <property type="entry name" value="Antigen MPT63/MPB63 (immunoprotective extracellular protein)"/>
    <property type="match status" value="1"/>
</dbReference>
<feature type="chain" id="PRO_5046804955" evidence="2">
    <location>
        <begin position="28"/>
        <end position="202"/>
    </location>
</feature>
<keyword evidence="1 2" id="KW-0732">Signal</keyword>
<dbReference type="Pfam" id="PF09167">
    <property type="entry name" value="DUF1942"/>
    <property type="match status" value="1"/>
</dbReference>
<dbReference type="EMBL" id="OY726397">
    <property type="protein sequence ID" value="CAJ1505403.1"/>
    <property type="molecule type" value="Genomic_DNA"/>
</dbReference>
<feature type="signal peptide" evidence="2">
    <location>
        <begin position="1"/>
        <end position="27"/>
    </location>
</feature>
<protein>
    <submittedName>
        <fullName evidence="4">DUF1942 domain-containing protein</fullName>
    </submittedName>
</protein>
<evidence type="ECO:0000313" key="5">
    <source>
        <dbReference type="Proteomes" id="UP001190465"/>
    </source>
</evidence>
<evidence type="ECO:0000256" key="1">
    <source>
        <dbReference type="ARBA" id="ARBA00022729"/>
    </source>
</evidence>
<name>A0ABM9LVF8_9MYCO</name>
<reference evidence="4 5" key="1">
    <citation type="submission" date="2023-08" db="EMBL/GenBank/DDBJ databases">
        <authorList>
            <person name="Folkvardsen B D."/>
            <person name="Norman A."/>
        </authorList>
    </citation>
    <scope>NUCLEOTIDE SEQUENCE [LARGE SCALE GENOMIC DNA]</scope>
    <source>
        <strain evidence="4 5">Mu0053</strain>
    </source>
</reference>
<accession>A0ABM9LVF8</accession>
<evidence type="ECO:0000259" key="3">
    <source>
        <dbReference type="Pfam" id="PF09167"/>
    </source>
</evidence>
<keyword evidence="5" id="KW-1185">Reference proteome</keyword>